<protein>
    <recommendedName>
        <fullName evidence="2">DUF2134 domain-containing protein</fullName>
    </recommendedName>
</protein>
<comment type="caution">
    <text evidence="3">The sequence shown here is derived from an EMBL/GenBank/DDBJ whole genome shotgun (WGS) entry which is preliminary data.</text>
</comment>
<organism evidence="3 4">
    <name type="scientific">Variovorax paradoxus</name>
    <dbReference type="NCBI Taxonomy" id="34073"/>
    <lineage>
        <taxon>Bacteria</taxon>
        <taxon>Pseudomonadati</taxon>
        <taxon>Pseudomonadota</taxon>
        <taxon>Betaproteobacteria</taxon>
        <taxon>Burkholderiales</taxon>
        <taxon>Comamonadaceae</taxon>
        <taxon>Variovorax</taxon>
    </lineage>
</organism>
<accession>A0AA91DIC3</accession>
<evidence type="ECO:0000313" key="4">
    <source>
        <dbReference type="Proteomes" id="UP000077852"/>
    </source>
</evidence>
<evidence type="ECO:0000256" key="1">
    <source>
        <dbReference type="SAM" id="Phobius"/>
    </source>
</evidence>
<reference evidence="3 4" key="1">
    <citation type="submission" date="2016-03" db="EMBL/GenBank/DDBJ databases">
        <title>Genome sequence of Variovorax paradoxus KB5.</title>
        <authorList>
            <person name="Jeong H."/>
            <person name="Hong C.E."/>
            <person name="Jo S.H."/>
            <person name="Park J.M."/>
        </authorList>
    </citation>
    <scope>NUCLEOTIDE SEQUENCE [LARGE SCALE GENOMIC DNA]</scope>
    <source>
        <strain evidence="3 4">KB5</strain>
    </source>
</reference>
<dbReference type="AlphaFoldDB" id="A0AA91DIC3"/>
<name>A0AA91DIC3_VARPD</name>
<dbReference type="RefSeq" id="WP_172839947.1">
    <property type="nucleotide sequence ID" value="NZ_LVHG01000081.1"/>
</dbReference>
<dbReference type="Proteomes" id="UP000077852">
    <property type="component" value="Unassembled WGS sequence"/>
</dbReference>
<dbReference type="InterPro" id="IPR018705">
    <property type="entry name" value="DUF2134_membrane"/>
</dbReference>
<proteinExistence type="predicted"/>
<evidence type="ECO:0000259" key="2">
    <source>
        <dbReference type="Pfam" id="PF09977"/>
    </source>
</evidence>
<gene>
    <name evidence="3" type="ORF">A3K87_28990</name>
</gene>
<keyword evidence="1" id="KW-0812">Transmembrane</keyword>
<dbReference type="Pfam" id="PF09977">
    <property type="entry name" value="Tad_C"/>
    <property type="match status" value="1"/>
</dbReference>
<dbReference type="EMBL" id="LVHG01000081">
    <property type="protein sequence ID" value="OAK58281.1"/>
    <property type="molecule type" value="Genomic_DNA"/>
</dbReference>
<feature type="domain" description="DUF2134" evidence="2">
    <location>
        <begin position="41"/>
        <end position="134"/>
    </location>
</feature>
<sequence length="685" mass="69198">MVINAAIALALIVITLIGTELGYLFYLKRELQKSADLAALAGAQSIAPASCASATSAAIANAAQNLPSGFQLTAADVICGRWDPDPAKPVLPKHFSPGTQPFNSVLVSMRRTPPLLLPQIPGNAGRQITVEALAAMADPSAAFSVGSRLLRVSGDSTLGALLKAIGLNLDNTVVAGYEGLANVKITPGGLLCQLGTCAASDITVAGLNALLDTSVSLGQLLDAVVKAGSRGDLVGANATLVSAIKAKLNVDQLNVKLGSLTSTPSLFTLINTPGASSALDAQINALDLIQAAVGVATGSRSIDIPGLNVSLLGLANVTAKAGLVEPPSIAIGTKGITAYTAQVRTFIHVKTSGVLSNLLKINLPIALDLVAAKGTLQELCKPDLLSASGEQQAQISVDGAILKGCIGKISNSAGTQDCSLSTGDARYQACFDSLIFSKKDACEQNLSSLELINVLGLLKTTTSAPIKALPIEQPTMVTLGVGQTATVGNDLAIGTTVTNLVSTIANLLLGSKPSNGAPSSSDVTTLATQIWNDSGKSLADGGAGCTADTTACRAKRLSNAKLQIENNAAQSGLLSGLLNGIGDLLGAVGGLVGGDGCSYTGLLGSTSNQGCIDLLKGTLNKSSGSGSGSVVSNALAVLTGLLQPLLDAIGKSVLTPLLQSLLGIHLGEIDVKLHSLRCNDAQLVY</sequence>
<feature type="transmembrane region" description="Helical" evidence="1">
    <location>
        <begin position="6"/>
        <end position="26"/>
    </location>
</feature>
<evidence type="ECO:0000313" key="3">
    <source>
        <dbReference type="EMBL" id="OAK58281.1"/>
    </source>
</evidence>
<keyword evidence="1" id="KW-1133">Transmembrane helix</keyword>
<keyword evidence="1" id="KW-0472">Membrane</keyword>